<organism evidence="3 4">
    <name type="scientific">Rhodotorula toruloides</name>
    <name type="common">Yeast</name>
    <name type="synonym">Rhodosporidium toruloides</name>
    <dbReference type="NCBI Taxonomy" id="5286"/>
    <lineage>
        <taxon>Eukaryota</taxon>
        <taxon>Fungi</taxon>
        <taxon>Dikarya</taxon>
        <taxon>Basidiomycota</taxon>
        <taxon>Pucciniomycotina</taxon>
        <taxon>Microbotryomycetes</taxon>
        <taxon>Sporidiobolales</taxon>
        <taxon>Sporidiobolaceae</taxon>
        <taxon>Rhodotorula</taxon>
    </lineage>
</organism>
<dbReference type="Gene3D" id="1.10.1040.10">
    <property type="entry name" value="N-(1-d-carboxylethyl)-l-norvaline Dehydrogenase, domain 2"/>
    <property type="match status" value="1"/>
</dbReference>
<protein>
    <recommendedName>
        <fullName evidence="2">6-phosphogluconate dehydrogenase C-terminal domain-containing protein</fullName>
    </recommendedName>
</protein>
<sequence>MSAKEAQDTSIEQGILGVVTETFDNLQCTLGHSSQEISDLFAKWNPEGSATETNFLVDIGSEVSKRKEAAGTDRSAPSAVDDIEDKVTQDVDNSKGTGVWTNNDWIE</sequence>
<feature type="domain" description="6-phosphogluconate dehydrogenase C-terminal" evidence="2">
    <location>
        <begin position="10"/>
        <end position="103"/>
    </location>
</feature>
<dbReference type="SUPFAM" id="SSF48179">
    <property type="entry name" value="6-phosphogluconate dehydrogenase C-terminal domain-like"/>
    <property type="match status" value="1"/>
</dbReference>
<feature type="compositionally biased region" description="Polar residues" evidence="1">
    <location>
        <begin position="94"/>
        <end position="107"/>
    </location>
</feature>
<feature type="region of interest" description="Disordered" evidence="1">
    <location>
        <begin position="65"/>
        <end position="107"/>
    </location>
</feature>
<accession>A0A511KM54</accession>
<reference evidence="3 4" key="1">
    <citation type="submission" date="2019-07" db="EMBL/GenBank/DDBJ databases">
        <title>Rhodotorula toruloides NBRC10032 genome sequencing.</title>
        <authorList>
            <person name="Shida Y."/>
            <person name="Takaku H."/>
            <person name="Ogasawara W."/>
            <person name="Mori K."/>
        </authorList>
    </citation>
    <scope>NUCLEOTIDE SEQUENCE [LARGE SCALE GENOMIC DNA]</scope>
    <source>
        <strain evidence="3 4">NBRC10032</strain>
    </source>
</reference>
<dbReference type="AlphaFoldDB" id="A0A511KM54"/>
<gene>
    <name evidence="3" type="ORF">Rt10032_c15g5448</name>
</gene>
<dbReference type="InterPro" id="IPR008927">
    <property type="entry name" value="6-PGluconate_DH-like_C_sf"/>
</dbReference>
<dbReference type="InterPro" id="IPR013328">
    <property type="entry name" value="6PGD_dom2"/>
</dbReference>
<evidence type="ECO:0000256" key="1">
    <source>
        <dbReference type="SAM" id="MobiDB-lite"/>
    </source>
</evidence>
<dbReference type="Proteomes" id="UP000321518">
    <property type="component" value="Unassembled WGS sequence"/>
</dbReference>
<dbReference type="GO" id="GO:0004616">
    <property type="term" value="F:phosphogluconate dehydrogenase (decarboxylating) activity"/>
    <property type="evidence" value="ECO:0007669"/>
    <property type="project" value="InterPro"/>
</dbReference>
<dbReference type="EMBL" id="BJWK01000015">
    <property type="protein sequence ID" value="GEM11431.1"/>
    <property type="molecule type" value="Genomic_DNA"/>
</dbReference>
<dbReference type="Pfam" id="PF00393">
    <property type="entry name" value="6PGD"/>
    <property type="match status" value="1"/>
</dbReference>
<dbReference type="InterPro" id="IPR006114">
    <property type="entry name" value="6PGDH_C"/>
</dbReference>
<name>A0A511KM54_RHOTO</name>
<evidence type="ECO:0000313" key="4">
    <source>
        <dbReference type="Proteomes" id="UP000321518"/>
    </source>
</evidence>
<comment type="caution">
    <text evidence="3">The sequence shown here is derived from an EMBL/GenBank/DDBJ whole genome shotgun (WGS) entry which is preliminary data.</text>
</comment>
<dbReference type="GO" id="GO:0006098">
    <property type="term" value="P:pentose-phosphate shunt"/>
    <property type="evidence" value="ECO:0007669"/>
    <property type="project" value="InterPro"/>
</dbReference>
<dbReference type="OrthoDB" id="434986at2759"/>
<evidence type="ECO:0000259" key="2">
    <source>
        <dbReference type="Pfam" id="PF00393"/>
    </source>
</evidence>
<evidence type="ECO:0000313" key="3">
    <source>
        <dbReference type="EMBL" id="GEM11431.1"/>
    </source>
</evidence>
<proteinExistence type="predicted"/>